<keyword evidence="6" id="KW-0812">Transmembrane</keyword>
<dbReference type="PANTHER" id="PTHR31042">
    <property type="entry name" value="CORE-2/I-BRANCHING BETA-1,6-N-ACETYLGLUCOSAMINYLTRANSFERASE FAMILY PROTEIN-RELATED"/>
    <property type="match status" value="1"/>
</dbReference>
<evidence type="ECO:0000256" key="4">
    <source>
        <dbReference type="ARBA" id="ARBA00023136"/>
    </source>
</evidence>
<evidence type="ECO:0000256" key="3">
    <source>
        <dbReference type="ARBA" id="ARBA00022679"/>
    </source>
</evidence>
<evidence type="ECO:0000256" key="5">
    <source>
        <dbReference type="ARBA" id="ARBA00023180"/>
    </source>
</evidence>
<keyword evidence="5" id="KW-0325">Glycoprotein</keyword>
<evidence type="ECO:0000256" key="6">
    <source>
        <dbReference type="SAM" id="Phobius"/>
    </source>
</evidence>
<keyword evidence="2" id="KW-0328">Glycosyltransferase</keyword>
<proteinExistence type="predicted"/>
<evidence type="ECO:0000256" key="1">
    <source>
        <dbReference type="ARBA" id="ARBA00004606"/>
    </source>
</evidence>
<keyword evidence="4 6" id="KW-0472">Membrane</keyword>
<organism evidence="7">
    <name type="scientific">Anthurium amnicola</name>
    <dbReference type="NCBI Taxonomy" id="1678845"/>
    <lineage>
        <taxon>Eukaryota</taxon>
        <taxon>Viridiplantae</taxon>
        <taxon>Streptophyta</taxon>
        <taxon>Embryophyta</taxon>
        <taxon>Tracheophyta</taxon>
        <taxon>Spermatophyta</taxon>
        <taxon>Magnoliopsida</taxon>
        <taxon>Liliopsida</taxon>
        <taxon>Araceae</taxon>
        <taxon>Pothoideae</taxon>
        <taxon>Potheae</taxon>
        <taxon>Anthurium</taxon>
    </lineage>
</organism>
<evidence type="ECO:0000313" key="7">
    <source>
        <dbReference type="EMBL" id="JAT46530.1"/>
    </source>
</evidence>
<protein>
    <submittedName>
        <fullName evidence="7">Protein translocase subunit SecA 1</fullName>
    </submittedName>
</protein>
<sequence length="404" mass="46199">MPKKRLPASSSAASLLLASPSSSSVRGRFWLGLKVVGVASALFCVLALLRIQQEFRSTSLYLEKVRTAAEEAQTAATSLAPFEGAPKVAFLFLARAGLPLDFLWHAFFQNGDAGKFSIYIHSKPGFIFDESTTRSPHFYGRQLTESVKVAWGESSMIEAERLLLRAALGDLSNQRFALISDRCVPLHNFSYIYNYLMSSSKSFIDSFLDVKEDRYNPKMFPTIPKEKWRKGSQWATLVRKHAEVVIADDIVFPVFKRHCKLQRWPALDLGGSRKAQKVTQKEHDCIPDEHYIQTLFSMTELEDELERRTVTYTFWNHTSSRKEKQDWHPITFEYADANPRHIKEIKDIKYVYYETEYRTEWCRSNATPVPCFLFARKFAGGAAMRLLYEGIVGPFDPTTLLPTS</sequence>
<dbReference type="AlphaFoldDB" id="A0A1D1XVY1"/>
<feature type="transmembrane region" description="Helical" evidence="6">
    <location>
        <begin position="33"/>
        <end position="51"/>
    </location>
</feature>
<accession>A0A1D1XVY1</accession>
<dbReference type="GO" id="GO:0016757">
    <property type="term" value="F:glycosyltransferase activity"/>
    <property type="evidence" value="ECO:0007669"/>
    <property type="project" value="UniProtKB-KW"/>
</dbReference>
<dbReference type="InterPro" id="IPR044174">
    <property type="entry name" value="BC10-like"/>
</dbReference>
<reference evidence="7" key="1">
    <citation type="submission" date="2015-07" db="EMBL/GenBank/DDBJ databases">
        <title>Transcriptome Assembly of Anthurium amnicola.</title>
        <authorList>
            <person name="Suzuki J."/>
        </authorList>
    </citation>
    <scope>NUCLEOTIDE SEQUENCE</scope>
</reference>
<dbReference type="GO" id="GO:0016020">
    <property type="term" value="C:membrane"/>
    <property type="evidence" value="ECO:0007669"/>
    <property type="project" value="UniProtKB-SubCell"/>
</dbReference>
<keyword evidence="6" id="KW-1133">Transmembrane helix</keyword>
<dbReference type="Pfam" id="PF02485">
    <property type="entry name" value="Branch"/>
    <property type="match status" value="1"/>
</dbReference>
<keyword evidence="3" id="KW-0808">Transferase</keyword>
<evidence type="ECO:0000256" key="2">
    <source>
        <dbReference type="ARBA" id="ARBA00022676"/>
    </source>
</evidence>
<dbReference type="InterPro" id="IPR003406">
    <property type="entry name" value="Glyco_trans_14"/>
</dbReference>
<name>A0A1D1XVY1_9ARAE</name>
<comment type="subcellular location">
    <subcellularLocation>
        <location evidence="1">Membrane</location>
        <topology evidence="1">Single-pass type II membrane protein</topology>
    </subcellularLocation>
</comment>
<gene>
    <name evidence="7" type="primary">secA1_4</name>
    <name evidence="7" type="ORF">g.87087</name>
</gene>
<dbReference type="PANTHER" id="PTHR31042:SF70">
    <property type="entry name" value="OS01G0695200 PROTEIN"/>
    <property type="match status" value="1"/>
</dbReference>
<dbReference type="EMBL" id="GDJX01021406">
    <property type="protein sequence ID" value="JAT46530.1"/>
    <property type="molecule type" value="Transcribed_RNA"/>
</dbReference>